<comment type="caution">
    <text evidence="2">The sequence shown here is derived from an EMBL/GenBank/DDBJ whole genome shotgun (WGS) entry which is preliminary data.</text>
</comment>
<dbReference type="EMBL" id="JARIHO010000112">
    <property type="protein sequence ID" value="KAJ7302774.1"/>
    <property type="molecule type" value="Genomic_DNA"/>
</dbReference>
<proteinExistence type="predicted"/>
<organism evidence="2 3">
    <name type="scientific">Mycena albidolilacea</name>
    <dbReference type="NCBI Taxonomy" id="1033008"/>
    <lineage>
        <taxon>Eukaryota</taxon>
        <taxon>Fungi</taxon>
        <taxon>Dikarya</taxon>
        <taxon>Basidiomycota</taxon>
        <taxon>Agaricomycotina</taxon>
        <taxon>Agaricomycetes</taxon>
        <taxon>Agaricomycetidae</taxon>
        <taxon>Agaricales</taxon>
        <taxon>Marasmiineae</taxon>
        <taxon>Mycenaceae</taxon>
        <taxon>Mycena</taxon>
    </lineage>
</organism>
<reference evidence="2" key="1">
    <citation type="submission" date="2023-03" db="EMBL/GenBank/DDBJ databases">
        <title>Massive genome expansion in bonnet fungi (Mycena s.s.) driven by repeated elements and novel gene families across ecological guilds.</title>
        <authorList>
            <consortium name="Lawrence Berkeley National Laboratory"/>
            <person name="Harder C.B."/>
            <person name="Miyauchi S."/>
            <person name="Viragh M."/>
            <person name="Kuo A."/>
            <person name="Thoen E."/>
            <person name="Andreopoulos B."/>
            <person name="Lu D."/>
            <person name="Skrede I."/>
            <person name="Drula E."/>
            <person name="Henrissat B."/>
            <person name="Morin E."/>
            <person name="Kohler A."/>
            <person name="Barry K."/>
            <person name="LaButti K."/>
            <person name="Morin E."/>
            <person name="Salamov A."/>
            <person name="Lipzen A."/>
            <person name="Mereny Z."/>
            <person name="Hegedus B."/>
            <person name="Baldrian P."/>
            <person name="Stursova M."/>
            <person name="Weitz H."/>
            <person name="Taylor A."/>
            <person name="Grigoriev I.V."/>
            <person name="Nagy L.G."/>
            <person name="Martin F."/>
            <person name="Kauserud H."/>
        </authorList>
    </citation>
    <scope>NUCLEOTIDE SEQUENCE</scope>
    <source>
        <strain evidence="2">CBHHK002</strain>
    </source>
</reference>
<protein>
    <submittedName>
        <fullName evidence="2">Uncharacterized protein</fullName>
    </submittedName>
</protein>
<dbReference type="AlphaFoldDB" id="A0AAD7E9B2"/>
<evidence type="ECO:0000313" key="3">
    <source>
        <dbReference type="Proteomes" id="UP001218218"/>
    </source>
</evidence>
<name>A0AAD7E9B2_9AGAR</name>
<accession>A0AAD7E9B2</accession>
<evidence type="ECO:0000313" key="2">
    <source>
        <dbReference type="EMBL" id="KAJ7302774.1"/>
    </source>
</evidence>
<evidence type="ECO:0000256" key="1">
    <source>
        <dbReference type="SAM" id="MobiDB-lite"/>
    </source>
</evidence>
<keyword evidence="3" id="KW-1185">Reference proteome</keyword>
<feature type="region of interest" description="Disordered" evidence="1">
    <location>
        <begin position="47"/>
        <end position="75"/>
    </location>
</feature>
<gene>
    <name evidence="2" type="ORF">DFH08DRAFT_977620</name>
</gene>
<sequence>MKAVLALAETTGTKQQHQQLTLQIQSLTGELKELSARWQILTSKTGGVEVPTPVDHTHGTAPDIELPQETTSGGSRWQTIQFTSNSKSRSDMLQAHSEASTKPWLCNLWLASGSGSSSSSSGASSSS</sequence>
<dbReference type="Proteomes" id="UP001218218">
    <property type="component" value="Unassembled WGS sequence"/>
</dbReference>